<dbReference type="RefSeq" id="WP_136082216.1">
    <property type="nucleotide sequence ID" value="NZ_CAAHFG010000004.1"/>
</dbReference>
<accession>A0A6C2UBM7</accession>
<dbReference type="EMBL" id="CAAHFG010000004">
    <property type="protein sequence ID" value="VGO16686.1"/>
    <property type="molecule type" value="Genomic_DNA"/>
</dbReference>
<proteinExistence type="predicted"/>
<evidence type="ECO:0000313" key="2">
    <source>
        <dbReference type="Proteomes" id="UP000366872"/>
    </source>
</evidence>
<evidence type="ECO:0000313" key="1">
    <source>
        <dbReference type="EMBL" id="VGO16686.1"/>
    </source>
</evidence>
<reference evidence="1 2" key="1">
    <citation type="submission" date="2019-04" db="EMBL/GenBank/DDBJ databases">
        <authorList>
            <person name="Van Vliet M D."/>
        </authorList>
    </citation>
    <scope>NUCLEOTIDE SEQUENCE [LARGE SCALE GENOMIC DNA]</scope>
    <source>
        <strain evidence="1 2">F1</strain>
    </source>
</reference>
<dbReference type="AlphaFoldDB" id="A0A6C2UBM7"/>
<name>A0A6C2UBM7_PONDE</name>
<keyword evidence="2" id="KW-1185">Reference proteome</keyword>
<dbReference type="Proteomes" id="UP000366872">
    <property type="component" value="Unassembled WGS sequence"/>
</dbReference>
<gene>
    <name evidence="1" type="ORF">PDESU_05277</name>
</gene>
<sequence>MNLFSDLIEVLSKVCKGLKVLTDLTKKEREKYRDVLDETYRLIDTTLNMVIIRLGDILQEEDDVFLKGVEGLGNYDDWMKAEREFRLCKSLRAAVRETETIRDKLAGKISTADWDALLGLMNNVLCTEGAVAGYMCDKFWELSDSAYQSADLANLRTGVTDLRTTLVKERQQLIKQETELYDIL</sequence>
<organism evidence="1 2">
    <name type="scientific">Pontiella desulfatans</name>
    <dbReference type="NCBI Taxonomy" id="2750659"/>
    <lineage>
        <taxon>Bacteria</taxon>
        <taxon>Pseudomonadati</taxon>
        <taxon>Kiritimatiellota</taxon>
        <taxon>Kiritimatiellia</taxon>
        <taxon>Kiritimatiellales</taxon>
        <taxon>Pontiellaceae</taxon>
        <taxon>Pontiella</taxon>
    </lineage>
</organism>
<protein>
    <submittedName>
        <fullName evidence="1">Uncharacterized protein</fullName>
    </submittedName>
</protein>